<proteinExistence type="predicted"/>
<reference evidence="2" key="1">
    <citation type="submission" date="2021-01" db="EMBL/GenBank/DDBJ databases">
        <authorList>
            <person name="Corre E."/>
            <person name="Pelletier E."/>
            <person name="Niang G."/>
            <person name="Scheremetjew M."/>
            <person name="Finn R."/>
            <person name="Kale V."/>
            <person name="Holt S."/>
            <person name="Cochrane G."/>
            <person name="Meng A."/>
            <person name="Brown T."/>
            <person name="Cohen L."/>
        </authorList>
    </citation>
    <scope>NUCLEOTIDE SEQUENCE</scope>
    <source>
        <strain evidence="2">SL-175</strain>
    </source>
</reference>
<evidence type="ECO:0000313" key="2">
    <source>
        <dbReference type="EMBL" id="CAD8710514.1"/>
    </source>
</evidence>
<accession>A0A7S0X9F6</accession>
<feature type="compositionally biased region" description="Polar residues" evidence="1">
    <location>
        <begin position="286"/>
        <end position="298"/>
    </location>
</feature>
<organism evidence="2">
    <name type="scientific">Mantoniella antarctica</name>
    <dbReference type="NCBI Taxonomy" id="81844"/>
    <lineage>
        <taxon>Eukaryota</taxon>
        <taxon>Viridiplantae</taxon>
        <taxon>Chlorophyta</taxon>
        <taxon>Mamiellophyceae</taxon>
        <taxon>Mamiellales</taxon>
        <taxon>Mamiellaceae</taxon>
        <taxon>Mantoniella</taxon>
    </lineage>
</organism>
<dbReference type="AlphaFoldDB" id="A0A7S0X9F6"/>
<evidence type="ECO:0000256" key="1">
    <source>
        <dbReference type="SAM" id="MobiDB-lite"/>
    </source>
</evidence>
<name>A0A7S0X9F6_9CHLO</name>
<dbReference type="EMBL" id="HBFC01022050">
    <property type="protein sequence ID" value="CAD8710514.1"/>
    <property type="molecule type" value="Transcribed_RNA"/>
</dbReference>
<protein>
    <submittedName>
        <fullName evidence="2">Uncharacterized protein</fullName>
    </submittedName>
</protein>
<sequence length="308" mass="34789">MFGATLHTVKPPEDTADKVAMANFAFLSIKHTMDAGLMDTLERLTKDRAGLYALKSAAFNDTSAHFRFPSDLSREIPSARTHAEMLATRAAIQRVEQHSWYKKLYAHVASQIRYDGLLLHGEQHIITAITRILVDGHRFTRNDLRRILCSLDPEDHFNMDVQKMVRLLVNNLGVTREEYEAWFGFLGRASVKEIMRHFDKGVQETRAANASINAVRFITKVKKSVTDRQGKERVELELVEAREKVQSMHAQAATIRRLSVSRGSSARTLRMSSARSGTSLKEKNQARTATARTSPQPQEESDIASVIR</sequence>
<gene>
    <name evidence="2" type="ORF">MANT1106_LOCUS13200</name>
</gene>
<feature type="compositionally biased region" description="Polar residues" evidence="1">
    <location>
        <begin position="264"/>
        <end position="279"/>
    </location>
</feature>
<feature type="region of interest" description="Disordered" evidence="1">
    <location>
        <begin position="264"/>
        <end position="308"/>
    </location>
</feature>